<keyword evidence="2" id="KW-1185">Reference proteome</keyword>
<dbReference type="EMBL" id="DF849337">
    <property type="protein sequence ID" value="GAT56754.1"/>
    <property type="molecule type" value="Genomic_DNA"/>
</dbReference>
<gene>
    <name evidence="1" type="ORF">MCHLO_13372</name>
</gene>
<name>A0ABQ0M174_MYCCL</name>
<protein>
    <submittedName>
        <fullName evidence="1">Uncharacterized protein</fullName>
    </submittedName>
</protein>
<accession>A0ABQ0M174</accession>
<proteinExistence type="predicted"/>
<dbReference type="Proteomes" id="UP000815677">
    <property type="component" value="Unassembled WGS sequence"/>
</dbReference>
<evidence type="ECO:0000313" key="2">
    <source>
        <dbReference type="Proteomes" id="UP000815677"/>
    </source>
</evidence>
<reference evidence="1" key="1">
    <citation type="submission" date="2014-09" db="EMBL/GenBank/DDBJ databases">
        <title>Genome sequence of the luminous mushroom Mycena chlorophos for searching fungal bioluminescence genes.</title>
        <authorList>
            <person name="Tanaka Y."/>
            <person name="Kasuga D."/>
            <person name="Oba Y."/>
            <person name="Hase S."/>
            <person name="Sato K."/>
            <person name="Oba Y."/>
            <person name="Sakakibara Y."/>
        </authorList>
    </citation>
    <scope>NUCLEOTIDE SEQUENCE</scope>
</reference>
<evidence type="ECO:0000313" key="1">
    <source>
        <dbReference type="EMBL" id="GAT56754.1"/>
    </source>
</evidence>
<sequence length="182" mass="20022">MSSKAGAWRVLRERRLGLEKGRLFQDGCQLLRPRPLLLLDSDADDTAVRAPLGATFRSFGTLHAPLLPPLVHSLNPRALSGSVIPALRVWDGVRPSSSSRLRRWDGVGHAFVKRAGHRSLSRVCGQERRAGVFRWLSSLSRGRGAAAEVFVNSSAPWCSSPTFPVAVFQYIHHPLFAHLVDG</sequence>
<organism evidence="1 2">
    <name type="scientific">Mycena chlorophos</name>
    <name type="common">Agaric fungus</name>
    <name type="synonym">Agaricus chlorophos</name>
    <dbReference type="NCBI Taxonomy" id="658473"/>
    <lineage>
        <taxon>Eukaryota</taxon>
        <taxon>Fungi</taxon>
        <taxon>Dikarya</taxon>
        <taxon>Basidiomycota</taxon>
        <taxon>Agaricomycotina</taxon>
        <taxon>Agaricomycetes</taxon>
        <taxon>Agaricomycetidae</taxon>
        <taxon>Agaricales</taxon>
        <taxon>Marasmiineae</taxon>
        <taxon>Mycenaceae</taxon>
        <taxon>Mycena</taxon>
    </lineage>
</organism>